<evidence type="ECO:0000313" key="3">
    <source>
        <dbReference type="Proteomes" id="UP000198373"/>
    </source>
</evidence>
<dbReference type="Pfam" id="PF08044">
    <property type="entry name" value="DUF1707"/>
    <property type="match status" value="1"/>
</dbReference>
<dbReference type="InterPro" id="IPR012551">
    <property type="entry name" value="DUF1707_SHOCT-like"/>
</dbReference>
<dbReference type="Proteomes" id="UP000198373">
    <property type="component" value="Unassembled WGS sequence"/>
</dbReference>
<dbReference type="AlphaFoldDB" id="A0A239FK64"/>
<sequence length="150" mass="16292">MPEPHLRAADADRAAVADRLGEQMSAGRLTVAEYDERLARAYAARTYGELDELTADLPRPGTRRAAPVPSAVPAVRGGCGGWSGGPSRQAAWRTWAVTAVIVLAVWTTSSIAQGDLQYFWPFWVVGPWGAVLLVQTLHRSPAGERRRQLT</sequence>
<dbReference type="PANTHER" id="PTHR40763">
    <property type="entry name" value="MEMBRANE PROTEIN-RELATED"/>
    <property type="match status" value="1"/>
</dbReference>
<dbReference type="RefSeq" id="WP_089305848.1">
    <property type="nucleotide sequence ID" value="NZ_FZOO01000005.1"/>
</dbReference>
<keyword evidence="3" id="KW-1185">Reference proteome</keyword>
<proteinExistence type="predicted"/>
<protein>
    <recommendedName>
        <fullName evidence="1">DUF1707 domain-containing protein</fullName>
    </recommendedName>
</protein>
<evidence type="ECO:0000259" key="1">
    <source>
        <dbReference type="Pfam" id="PF08044"/>
    </source>
</evidence>
<dbReference type="PANTHER" id="PTHR40763:SF4">
    <property type="entry name" value="DUF1707 DOMAIN-CONTAINING PROTEIN"/>
    <property type="match status" value="1"/>
</dbReference>
<name>A0A239FK64_9ACTN</name>
<accession>A0A239FK64</accession>
<evidence type="ECO:0000313" key="2">
    <source>
        <dbReference type="EMBL" id="SNS57310.1"/>
    </source>
</evidence>
<feature type="domain" description="DUF1707" evidence="1">
    <location>
        <begin position="6"/>
        <end position="58"/>
    </location>
</feature>
<reference evidence="3" key="1">
    <citation type="submission" date="2017-06" db="EMBL/GenBank/DDBJ databases">
        <authorList>
            <person name="Varghese N."/>
            <person name="Submissions S."/>
        </authorList>
    </citation>
    <scope>NUCLEOTIDE SEQUENCE [LARGE SCALE GENOMIC DNA]</scope>
    <source>
        <strain evidence="3">DSM 46839</strain>
    </source>
</reference>
<dbReference type="OrthoDB" id="3748531at2"/>
<dbReference type="EMBL" id="FZOO01000005">
    <property type="protein sequence ID" value="SNS57310.1"/>
    <property type="molecule type" value="Genomic_DNA"/>
</dbReference>
<gene>
    <name evidence="2" type="ORF">SAMN06893096_105134</name>
</gene>
<organism evidence="2 3">
    <name type="scientific">Geodermatophilus pulveris</name>
    <dbReference type="NCBI Taxonomy" id="1564159"/>
    <lineage>
        <taxon>Bacteria</taxon>
        <taxon>Bacillati</taxon>
        <taxon>Actinomycetota</taxon>
        <taxon>Actinomycetes</taxon>
        <taxon>Geodermatophilales</taxon>
        <taxon>Geodermatophilaceae</taxon>
        <taxon>Geodermatophilus</taxon>
    </lineage>
</organism>